<organism evidence="2 3">
    <name type="scientific">Piloderma croceum (strain F 1598)</name>
    <dbReference type="NCBI Taxonomy" id="765440"/>
    <lineage>
        <taxon>Eukaryota</taxon>
        <taxon>Fungi</taxon>
        <taxon>Dikarya</taxon>
        <taxon>Basidiomycota</taxon>
        <taxon>Agaricomycotina</taxon>
        <taxon>Agaricomycetes</taxon>
        <taxon>Agaricomycetidae</taxon>
        <taxon>Atheliales</taxon>
        <taxon>Atheliaceae</taxon>
        <taxon>Piloderma</taxon>
    </lineage>
</organism>
<dbReference type="AlphaFoldDB" id="A0A0C3G763"/>
<keyword evidence="3" id="KW-1185">Reference proteome</keyword>
<name>A0A0C3G763_PILCF</name>
<keyword evidence="1" id="KW-1133">Transmembrane helix</keyword>
<keyword evidence="1" id="KW-0812">Transmembrane</keyword>
<protein>
    <submittedName>
        <fullName evidence="2">Uncharacterized protein</fullName>
    </submittedName>
</protein>
<gene>
    <name evidence="2" type="ORF">PILCRDRAFT_810099</name>
</gene>
<evidence type="ECO:0000256" key="1">
    <source>
        <dbReference type="SAM" id="Phobius"/>
    </source>
</evidence>
<dbReference type="HOGENOM" id="CLU_2441628_0_0_1"/>
<proteinExistence type="predicted"/>
<sequence>MFLSEGVLDALVLFTVNVYPVVALLCQLRKDSRSKESRLGRRSLFLHLHLFCHSFADNDQSDGLCVPLLIMYNPPFFRPLYLTTLYLRTA</sequence>
<dbReference type="Proteomes" id="UP000054166">
    <property type="component" value="Unassembled WGS sequence"/>
</dbReference>
<evidence type="ECO:0000313" key="2">
    <source>
        <dbReference type="EMBL" id="KIM92075.1"/>
    </source>
</evidence>
<evidence type="ECO:0000313" key="3">
    <source>
        <dbReference type="Proteomes" id="UP000054166"/>
    </source>
</evidence>
<keyword evidence="1" id="KW-0472">Membrane</keyword>
<dbReference type="InParanoid" id="A0A0C3G763"/>
<accession>A0A0C3G763</accession>
<feature type="transmembrane region" description="Helical" evidence="1">
    <location>
        <begin position="6"/>
        <end position="28"/>
    </location>
</feature>
<reference evidence="3" key="2">
    <citation type="submission" date="2015-01" db="EMBL/GenBank/DDBJ databases">
        <title>Evolutionary Origins and Diversification of the Mycorrhizal Mutualists.</title>
        <authorList>
            <consortium name="DOE Joint Genome Institute"/>
            <consortium name="Mycorrhizal Genomics Consortium"/>
            <person name="Kohler A."/>
            <person name="Kuo A."/>
            <person name="Nagy L.G."/>
            <person name="Floudas D."/>
            <person name="Copeland A."/>
            <person name="Barry K.W."/>
            <person name="Cichocki N."/>
            <person name="Veneault-Fourrey C."/>
            <person name="LaButti K."/>
            <person name="Lindquist E.A."/>
            <person name="Lipzen A."/>
            <person name="Lundell T."/>
            <person name="Morin E."/>
            <person name="Murat C."/>
            <person name="Riley R."/>
            <person name="Ohm R."/>
            <person name="Sun H."/>
            <person name="Tunlid A."/>
            <person name="Henrissat B."/>
            <person name="Grigoriev I.V."/>
            <person name="Hibbett D.S."/>
            <person name="Martin F."/>
        </authorList>
    </citation>
    <scope>NUCLEOTIDE SEQUENCE [LARGE SCALE GENOMIC DNA]</scope>
    <source>
        <strain evidence="3">F 1598</strain>
    </source>
</reference>
<reference evidence="2 3" key="1">
    <citation type="submission" date="2014-04" db="EMBL/GenBank/DDBJ databases">
        <authorList>
            <consortium name="DOE Joint Genome Institute"/>
            <person name="Kuo A."/>
            <person name="Tarkka M."/>
            <person name="Buscot F."/>
            <person name="Kohler A."/>
            <person name="Nagy L.G."/>
            <person name="Floudas D."/>
            <person name="Copeland A."/>
            <person name="Barry K.W."/>
            <person name="Cichocki N."/>
            <person name="Veneault-Fourrey C."/>
            <person name="LaButti K."/>
            <person name="Lindquist E.A."/>
            <person name="Lipzen A."/>
            <person name="Lundell T."/>
            <person name="Morin E."/>
            <person name="Murat C."/>
            <person name="Sun H."/>
            <person name="Tunlid A."/>
            <person name="Henrissat B."/>
            <person name="Grigoriev I.V."/>
            <person name="Hibbett D.S."/>
            <person name="Martin F."/>
            <person name="Nordberg H.P."/>
            <person name="Cantor M.N."/>
            <person name="Hua S.X."/>
        </authorList>
    </citation>
    <scope>NUCLEOTIDE SEQUENCE [LARGE SCALE GENOMIC DNA]</scope>
    <source>
        <strain evidence="2 3">F 1598</strain>
    </source>
</reference>
<dbReference type="EMBL" id="KN832970">
    <property type="protein sequence ID" value="KIM92075.1"/>
    <property type="molecule type" value="Genomic_DNA"/>
</dbReference>